<evidence type="ECO:0000256" key="12">
    <source>
        <dbReference type="ARBA" id="ARBA00023065"/>
    </source>
</evidence>
<dbReference type="SMART" id="SM00248">
    <property type="entry name" value="ANK"/>
    <property type="match status" value="5"/>
</dbReference>
<feature type="transmembrane region" description="Helical" evidence="15">
    <location>
        <begin position="439"/>
        <end position="469"/>
    </location>
</feature>
<keyword evidence="4" id="KW-0597">Phosphoprotein</keyword>
<evidence type="ECO:0000256" key="15">
    <source>
        <dbReference type="SAM" id="Phobius"/>
    </source>
</evidence>
<keyword evidence="15" id="KW-0472">Membrane</keyword>
<dbReference type="PANTHER" id="PTHR10582:SF25">
    <property type="entry name" value="TRANSIENT RECEPTOR POTENTIAL CATION CHANNEL SUBFAMILY V MEMBER 6"/>
    <property type="match status" value="1"/>
</dbReference>
<evidence type="ECO:0000256" key="4">
    <source>
        <dbReference type="ARBA" id="ARBA00022553"/>
    </source>
</evidence>
<evidence type="ECO:0000256" key="7">
    <source>
        <dbReference type="ARBA" id="ARBA00022723"/>
    </source>
</evidence>
<keyword evidence="8" id="KW-0677">Repeat</keyword>
<keyword evidence="16" id="KW-0675">Receptor</keyword>
<dbReference type="InterPro" id="IPR002110">
    <property type="entry name" value="Ankyrin_rpt"/>
</dbReference>
<dbReference type="PANTHER" id="PTHR10582">
    <property type="entry name" value="TRANSIENT RECEPTOR POTENTIAL ION CHANNEL PROTEIN"/>
    <property type="match status" value="1"/>
</dbReference>
<evidence type="ECO:0000256" key="8">
    <source>
        <dbReference type="ARBA" id="ARBA00022737"/>
    </source>
</evidence>
<dbReference type="Proteomes" id="UP000289886">
    <property type="component" value="Unassembled WGS sequence"/>
</dbReference>
<dbReference type="CDD" id="cd22192">
    <property type="entry name" value="TRPV5-6"/>
    <property type="match status" value="1"/>
</dbReference>
<keyword evidence="15" id="KW-0812">Transmembrane</keyword>
<dbReference type="GO" id="GO:0046872">
    <property type="term" value="F:metal ion binding"/>
    <property type="evidence" value="ECO:0007669"/>
    <property type="project" value="UniProtKB-KW"/>
</dbReference>
<dbReference type="InterPro" id="IPR008344">
    <property type="entry name" value="TRPV5/TRPV6"/>
</dbReference>
<keyword evidence="9" id="KW-0106">Calcium</keyword>
<dbReference type="Gene3D" id="1.25.40.20">
    <property type="entry name" value="Ankyrin repeat-containing domain"/>
    <property type="match status" value="1"/>
</dbReference>
<keyword evidence="11 14" id="KW-0040">ANK repeat</keyword>
<proteinExistence type="predicted"/>
<keyword evidence="15" id="KW-1133">Transmembrane helix</keyword>
<keyword evidence="17" id="KW-1185">Reference proteome</keyword>
<dbReference type="GO" id="GO:0005886">
    <property type="term" value="C:plasma membrane"/>
    <property type="evidence" value="ECO:0007669"/>
    <property type="project" value="UniProtKB-SubCell"/>
</dbReference>
<gene>
    <name evidence="16" type="ORF">EOD39_12097</name>
</gene>
<evidence type="ECO:0000256" key="2">
    <source>
        <dbReference type="ARBA" id="ARBA00022448"/>
    </source>
</evidence>
<comment type="subcellular location">
    <subcellularLocation>
        <location evidence="1">Cell membrane</location>
        <topology evidence="1">Multi-pass membrane protein</topology>
    </subcellularLocation>
</comment>
<dbReference type="AlphaFoldDB" id="A0A662YR77"/>
<evidence type="ECO:0000256" key="1">
    <source>
        <dbReference type="ARBA" id="ARBA00004651"/>
    </source>
</evidence>
<evidence type="ECO:0000256" key="13">
    <source>
        <dbReference type="ARBA" id="ARBA00023303"/>
    </source>
</evidence>
<protein>
    <submittedName>
        <fullName evidence="16">Transient receptor potential cation channel subfamily V member 6</fullName>
    </submittedName>
</protein>
<evidence type="ECO:0000256" key="9">
    <source>
        <dbReference type="ARBA" id="ARBA00022837"/>
    </source>
</evidence>
<dbReference type="GO" id="GO:0005516">
    <property type="term" value="F:calmodulin binding"/>
    <property type="evidence" value="ECO:0007669"/>
    <property type="project" value="UniProtKB-KW"/>
</dbReference>
<comment type="caution">
    <text evidence="16">The sequence shown here is derived from an EMBL/GenBank/DDBJ whole genome shotgun (WGS) entry which is preliminary data.</text>
</comment>
<keyword evidence="5" id="KW-0109">Calcium transport</keyword>
<dbReference type="SUPFAM" id="SSF48403">
    <property type="entry name" value="Ankyrin repeat"/>
    <property type="match status" value="1"/>
</dbReference>
<accession>A0A662YR77</accession>
<keyword evidence="12" id="KW-0406">Ion transport</keyword>
<keyword evidence="13" id="KW-0407">Ion channel</keyword>
<keyword evidence="2" id="KW-0813">Transport</keyword>
<dbReference type="PROSITE" id="PS50297">
    <property type="entry name" value="ANK_REP_REGION"/>
    <property type="match status" value="1"/>
</dbReference>
<evidence type="ECO:0000256" key="6">
    <source>
        <dbReference type="ARBA" id="ARBA00022673"/>
    </source>
</evidence>
<feature type="repeat" description="ANK" evidence="14">
    <location>
        <begin position="112"/>
        <end position="144"/>
    </location>
</feature>
<dbReference type="Pfam" id="PF12796">
    <property type="entry name" value="Ank_2"/>
    <property type="match status" value="1"/>
</dbReference>
<feature type="transmembrane region" description="Helical" evidence="15">
    <location>
        <begin position="292"/>
        <end position="316"/>
    </location>
</feature>
<keyword evidence="10" id="KW-0112">Calmodulin-binding</keyword>
<dbReference type="InterPro" id="IPR036770">
    <property type="entry name" value="Ankyrin_rpt-contain_sf"/>
</dbReference>
<sequence>MPPPIGVISNWWNELVYRFTQKKDWRQVVDEIHLLQTKRTNENPLFYAAKDNDVCSINKLLKCPSTDIFERGALGETALHVAALFDNLEAAVVLMEASPDLINEPMTSDLYQGETALHIAVVNQNVNLVRELICRGACVTTPRVTGSYFLKKRGNMVYFGNTVLHLLVLQPNKTIACQIYNLILQADRQIEGGIPLEMIQNQRGLTPFKLAAKEGNLVMFQHMINKRCTMQWHFGPLSSCLYDLSEIDSWADDLSILELIVCSKKREARRILELTPVKQLVSLKWNKYGKHYFRFLTFLYLLYIITFTLCCLYRPLKPRTDNATDERDVTIYESYVTYEDHVRLIGEIISVFGALVILLLEIPDIVRVGAKRYFGQTVLGGPFHVIIILVVIDLILQGDIWCVYTNITIIIFFGIYSFPESNSDIKSCKRSFPKMYRKILKIIFEDLLKFIWLMIVVLFGFATAIWMAYMTQDSTAVSAYKEFSSTFFAMTELFMGLIDVPVNYDIWTPDIVKVLHITFSVFAYLLMINLLIAMMGDTHWRVAQERDELWRAQVVATTIMLERRLPRCMWPRLGNCGQHYGLGDRWYLRVEERHDNSVQKIRRYAKAFQRKGNKAKSEKKETIPDTPIMHPLIRNHLDPHRRSLRGWQIIRRSTMGSDYGELYDKTSEEIYHV</sequence>
<keyword evidence="3" id="KW-1003">Cell membrane</keyword>
<evidence type="ECO:0000256" key="3">
    <source>
        <dbReference type="ARBA" id="ARBA00022475"/>
    </source>
</evidence>
<dbReference type="GO" id="GO:0098703">
    <property type="term" value="P:calcium ion import across plasma membrane"/>
    <property type="evidence" value="ECO:0007669"/>
    <property type="project" value="TreeGrafter"/>
</dbReference>
<name>A0A662YR77_ACIRT</name>
<keyword evidence="7" id="KW-0479">Metal-binding</keyword>
<dbReference type="PROSITE" id="PS50088">
    <property type="entry name" value="ANK_REPEAT"/>
    <property type="match status" value="1"/>
</dbReference>
<evidence type="ECO:0000313" key="17">
    <source>
        <dbReference type="Proteomes" id="UP000289886"/>
    </source>
</evidence>
<feature type="transmembrane region" description="Helical" evidence="15">
    <location>
        <begin position="514"/>
        <end position="536"/>
    </location>
</feature>
<evidence type="ECO:0000256" key="11">
    <source>
        <dbReference type="ARBA" id="ARBA00023043"/>
    </source>
</evidence>
<dbReference type="GO" id="GO:0005262">
    <property type="term" value="F:calcium channel activity"/>
    <property type="evidence" value="ECO:0007669"/>
    <property type="project" value="UniProtKB-KW"/>
</dbReference>
<evidence type="ECO:0000256" key="10">
    <source>
        <dbReference type="ARBA" id="ARBA00022860"/>
    </source>
</evidence>
<evidence type="ECO:0000313" key="16">
    <source>
        <dbReference type="EMBL" id="RXM99124.1"/>
    </source>
</evidence>
<dbReference type="InterPro" id="IPR024862">
    <property type="entry name" value="TRPV"/>
</dbReference>
<feature type="transmembrane region" description="Helical" evidence="15">
    <location>
        <begin position="398"/>
        <end position="418"/>
    </location>
</feature>
<dbReference type="PRINTS" id="PR01765">
    <property type="entry name" value="ECACCHANNEL"/>
</dbReference>
<organism evidence="16 17">
    <name type="scientific">Acipenser ruthenus</name>
    <name type="common">Sterlet sturgeon</name>
    <dbReference type="NCBI Taxonomy" id="7906"/>
    <lineage>
        <taxon>Eukaryota</taxon>
        <taxon>Metazoa</taxon>
        <taxon>Chordata</taxon>
        <taxon>Craniata</taxon>
        <taxon>Vertebrata</taxon>
        <taxon>Euteleostomi</taxon>
        <taxon>Actinopterygii</taxon>
        <taxon>Chondrostei</taxon>
        <taxon>Acipenseriformes</taxon>
        <taxon>Acipenseridae</taxon>
        <taxon>Acipenser</taxon>
    </lineage>
</organism>
<feature type="transmembrane region" description="Helical" evidence="15">
    <location>
        <begin position="373"/>
        <end position="392"/>
    </location>
</feature>
<reference evidence="16 17" key="1">
    <citation type="submission" date="2019-01" db="EMBL/GenBank/DDBJ databases">
        <title>Draft Genome and Complete Hox-Cluster Characterization of the Sterlet Sturgeon (Acipenser ruthenus).</title>
        <authorList>
            <person name="Wei Q."/>
        </authorList>
    </citation>
    <scope>NUCLEOTIDE SEQUENCE [LARGE SCALE GENOMIC DNA]</scope>
    <source>
        <strain evidence="16">WHYD16114868_AA</strain>
        <tissue evidence="16">Blood</tissue>
    </source>
</reference>
<dbReference type="EMBL" id="SCEB01000459">
    <property type="protein sequence ID" value="RXM99124.1"/>
    <property type="molecule type" value="Genomic_DNA"/>
</dbReference>
<keyword evidence="6" id="KW-0107">Calcium channel</keyword>
<evidence type="ECO:0000256" key="5">
    <source>
        <dbReference type="ARBA" id="ARBA00022568"/>
    </source>
</evidence>
<evidence type="ECO:0000256" key="14">
    <source>
        <dbReference type="PROSITE-ProRule" id="PRU00023"/>
    </source>
</evidence>